<reference evidence="13 14" key="1">
    <citation type="submission" date="2018-11" db="EMBL/GenBank/DDBJ databases">
        <authorList>
            <person name="Lopez-Roques C."/>
            <person name="Donnadieu C."/>
            <person name="Bouchez O."/>
            <person name="Klopp C."/>
            <person name="Cabau C."/>
            <person name="Zahm M."/>
        </authorList>
    </citation>
    <scope>NUCLEOTIDE SEQUENCE [LARGE SCALE GENOMIC DNA]</scope>
    <source>
        <strain evidence="13">RS831</strain>
        <tissue evidence="13">Whole body</tissue>
    </source>
</reference>
<keyword evidence="5" id="KW-0808">Transferase</keyword>
<keyword evidence="9" id="KW-0472">Membrane</keyword>
<evidence type="ECO:0000256" key="1">
    <source>
        <dbReference type="ARBA" id="ARBA00004477"/>
    </source>
</evidence>
<evidence type="ECO:0000256" key="11">
    <source>
        <dbReference type="ARBA" id="ARBA00048899"/>
    </source>
</evidence>
<sequence length="77" mass="8785">MLRYAAPAGILSLALTVAVDTFFWKKMLWPEGQVLWYNTILNKSSNWGISFCPKSAPVYIEKLPFPNRRSGAQFSFL</sequence>
<dbReference type="PANTHER" id="PTHR22760">
    <property type="entry name" value="GLYCOSYLTRANSFERASE"/>
    <property type="match status" value="1"/>
</dbReference>
<keyword evidence="8" id="KW-1133">Transmembrane helix</keyword>
<evidence type="ECO:0000256" key="8">
    <source>
        <dbReference type="ARBA" id="ARBA00022989"/>
    </source>
</evidence>
<keyword evidence="14" id="KW-1185">Reference proteome</keyword>
<dbReference type="EMBL" id="CM012459">
    <property type="protein sequence ID" value="RVE56393.1"/>
    <property type="molecule type" value="Genomic_DNA"/>
</dbReference>
<evidence type="ECO:0000256" key="10">
    <source>
        <dbReference type="ARBA" id="ARBA00044721"/>
    </source>
</evidence>
<dbReference type="InterPro" id="IPR005599">
    <property type="entry name" value="GPI_mannosylTrfase"/>
</dbReference>
<dbReference type="GO" id="GO:0006487">
    <property type="term" value="P:protein N-linked glycosylation"/>
    <property type="evidence" value="ECO:0007669"/>
    <property type="project" value="TreeGrafter"/>
</dbReference>
<dbReference type="GO" id="GO:0052917">
    <property type="term" value="F:dol-P-Man:Man(7)GlcNAc(2)-PP-Dol alpha-1,6-mannosyltransferase activity"/>
    <property type="evidence" value="ECO:0007669"/>
    <property type="project" value="UniProtKB-EC"/>
</dbReference>
<proteinExistence type="inferred from homology"/>
<evidence type="ECO:0000256" key="9">
    <source>
        <dbReference type="ARBA" id="ARBA00023136"/>
    </source>
</evidence>
<comment type="subcellular location">
    <subcellularLocation>
        <location evidence="1 12">Endoplasmic reticulum membrane</location>
        <topology evidence="1 12">Multi-pass membrane protein</topology>
    </subcellularLocation>
</comment>
<gene>
    <name evidence="13" type="ORF">OJAV_G00220920</name>
</gene>
<comment type="pathway">
    <text evidence="2">Protein modification; protein glycosylation.</text>
</comment>
<dbReference type="OrthoDB" id="19039at2759"/>
<dbReference type="PANTHER" id="PTHR22760:SF1">
    <property type="entry name" value="DOL-P-MAN:MAN(7)GLCNAC(2)-PP-DOL ALPHA-1,6-MANNOSYLTRANSFERASE"/>
    <property type="match status" value="1"/>
</dbReference>
<dbReference type="AlphaFoldDB" id="A0A437C0W1"/>
<dbReference type="GO" id="GO:0005789">
    <property type="term" value="C:endoplasmic reticulum membrane"/>
    <property type="evidence" value="ECO:0007669"/>
    <property type="project" value="UniProtKB-SubCell"/>
</dbReference>
<keyword evidence="6" id="KW-0812">Transmembrane</keyword>
<evidence type="ECO:0000256" key="4">
    <source>
        <dbReference type="ARBA" id="ARBA00022676"/>
    </source>
</evidence>
<evidence type="ECO:0000256" key="7">
    <source>
        <dbReference type="ARBA" id="ARBA00022824"/>
    </source>
</evidence>
<evidence type="ECO:0000256" key="2">
    <source>
        <dbReference type="ARBA" id="ARBA00004922"/>
    </source>
</evidence>
<organism evidence="13 14">
    <name type="scientific">Oryzias javanicus</name>
    <name type="common">Javanese ricefish</name>
    <name type="synonym">Aplocheilus javanicus</name>
    <dbReference type="NCBI Taxonomy" id="123683"/>
    <lineage>
        <taxon>Eukaryota</taxon>
        <taxon>Metazoa</taxon>
        <taxon>Chordata</taxon>
        <taxon>Craniata</taxon>
        <taxon>Vertebrata</taxon>
        <taxon>Euteleostomi</taxon>
        <taxon>Actinopterygii</taxon>
        <taxon>Neopterygii</taxon>
        <taxon>Teleostei</taxon>
        <taxon>Neoteleostei</taxon>
        <taxon>Acanthomorphata</taxon>
        <taxon>Ovalentaria</taxon>
        <taxon>Atherinomorphae</taxon>
        <taxon>Beloniformes</taxon>
        <taxon>Adrianichthyidae</taxon>
        <taxon>Oryziinae</taxon>
        <taxon>Oryzias</taxon>
    </lineage>
</organism>
<comment type="similarity">
    <text evidence="3 12">Belongs to the glycosyltransferase 22 family.</text>
</comment>
<dbReference type="UniPathway" id="UPA00378"/>
<protein>
    <recommendedName>
        <fullName evidence="12">Mannosyltransferase</fullName>
        <ecNumber evidence="12">2.4.1.-</ecNumber>
    </recommendedName>
</protein>
<evidence type="ECO:0000256" key="5">
    <source>
        <dbReference type="ARBA" id="ARBA00022679"/>
    </source>
</evidence>
<evidence type="ECO:0000256" key="3">
    <source>
        <dbReference type="ARBA" id="ARBA00007063"/>
    </source>
</evidence>
<evidence type="ECO:0000313" key="13">
    <source>
        <dbReference type="EMBL" id="RVE56393.1"/>
    </source>
</evidence>
<name>A0A437C0W1_ORYJA</name>
<evidence type="ECO:0000256" key="12">
    <source>
        <dbReference type="RuleBase" id="RU363075"/>
    </source>
</evidence>
<keyword evidence="4 12" id="KW-0328">Glycosyltransferase</keyword>
<reference evidence="13 14" key="2">
    <citation type="submission" date="2019-01" db="EMBL/GenBank/DDBJ databases">
        <title>A chromosome length genome reference of the Java medaka (oryzias javanicus).</title>
        <authorList>
            <person name="Herpin A."/>
            <person name="Takehana Y."/>
            <person name="Naruse K."/>
            <person name="Ansai S."/>
            <person name="Kawaguchi M."/>
        </authorList>
    </citation>
    <scope>NUCLEOTIDE SEQUENCE [LARGE SCALE GENOMIC DNA]</scope>
    <source>
        <strain evidence="13">RS831</strain>
        <tissue evidence="13">Whole body</tissue>
    </source>
</reference>
<evidence type="ECO:0000256" key="6">
    <source>
        <dbReference type="ARBA" id="ARBA00022692"/>
    </source>
</evidence>
<keyword evidence="7 12" id="KW-0256">Endoplasmic reticulum</keyword>
<evidence type="ECO:0000313" key="14">
    <source>
        <dbReference type="Proteomes" id="UP000283210"/>
    </source>
</evidence>
<comment type="catalytic activity">
    <reaction evidence="11">
        <text>an alpha-D-Man-(1-&gt;2)-alpha-D-Man-(1-&gt;2)-alpha-D-Man-(1-&gt;3)-[alpha-D-Man-(1-&gt;2)-alpha-D-Man-(1-&gt;3)-alpha-D-Man-(1-&gt;6)]-beta-D-Man-(1-&gt;4)-beta-D-GlcNAc-(1-&gt;4)-alpha-D-GlcNAc-diphospho-di-trans,poly-cis-dolichol + a di-trans,poly-cis-dolichyl beta-D-mannosyl phosphate = an alpha-D-Man-(1-&gt;2)-alpha-D-Man-(1-&gt;2)-alpha-D-Man-(1-&gt;3)-[alpha-D-Man-(1-&gt;2)-alpha-D-Man-(1-&gt;3)-[alpha-D-Man-(1-&gt;6)]-alpha-D-Man-(1-&gt;6)]-beta-D-Man-(1-&gt;4)-beta-D-GlcNAc-(1-&gt;4)-alpha-D-GlcNAc-diphospho-di-trans,poly-cis-dolichol + a di-trans,poly-cis-dolichyl phosphate + H(+)</text>
        <dbReference type="Rhea" id="RHEA:29535"/>
        <dbReference type="Rhea" id="RHEA-COMP:19498"/>
        <dbReference type="Rhea" id="RHEA-COMP:19501"/>
        <dbReference type="Rhea" id="RHEA-COMP:19518"/>
        <dbReference type="Rhea" id="RHEA-COMP:19519"/>
        <dbReference type="ChEBI" id="CHEBI:15378"/>
        <dbReference type="ChEBI" id="CHEBI:57683"/>
        <dbReference type="ChEBI" id="CHEBI:58211"/>
        <dbReference type="ChEBI" id="CHEBI:132517"/>
        <dbReference type="ChEBI" id="CHEBI:132519"/>
        <dbReference type="EC" id="2.4.1.260"/>
    </reaction>
    <physiologicalReaction direction="left-to-right" evidence="11">
        <dbReference type="Rhea" id="RHEA:29536"/>
    </physiologicalReaction>
</comment>
<dbReference type="Proteomes" id="UP000283210">
    <property type="component" value="Chromosome 23"/>
</dbReference>
<accession>A0A437C0W1</accession>
<dbReference type="EC" id="2.4.1.-" evidence="12"/>
<comment type="function">
    <text evidence="10">Mannosyltransferase that operates in the biosynthetic pathway of dolichol-linked oligosaccharides, the glycan precursors employed in protein asparagine (N)-glycosylation. The assembly of dolichol-linked oligosaccharides begins on the cytosolic side of the endoplasmic reticulum membrane and finishes in its lumen. The sequential addition of sugars to dolichol pyrophosphate produces dolichol-linked oligosaccharides containing fourteen sugars, including two GlcNAcs, nine mannoses and three glucoses. Once assembled, the oligosaccharide is transferred from the lipid to nascent proteins by oligosaccharyltransferases. In the lumen of the endoplasmic reticulum, adds the eighth mannose residue in an alpha-1,6 linkage onto Man(7)GlcNAc(2)-PP-dolichol to produce Man(8)GlcNAc(2)-PP-dolichol.</text>
</comment>